<reference evidence="1" key="2">
    <citation type="submission" date="2021-04" db="EMBL/GenBank/DDBJ databases">
        <authorList>
            <person name="Podell S."/>
        </authorList>
    </citation>
    <scope>NUCLEOTIDE SEQUENCE</scope>
    <source>
        <strain evidence="1">Hildebrandi</strain>
    </source>
</reference>
<gene>
    <name evidence="1" type="ORF">IV203_033591</name>
</gene>
<dbReference type="OrthoDB" id="5369299at2759"/>
<comment type="caution">
    <text evidence="1">The sequence shown here is derived from an EMBL/GenBank/DDBJ whole genome shotgun (WGS) entry which is preliminary data.</text>
</comment>
<evidence type="ECO:0008006" key="3">
    <source>
        <dbReference type="Google" id="ProtNLM"/>
    </source>
</evidence>
<dbReference type="Proteomes" id="UP000693970">
    <property type="component" value="Unassembled WGS sequence"/>
</dbReference>
<name>A0A9K3Q647_9STRA</name>
<reference evidence="1" key="1">
    <citation type="journal article" date="2021" name="Sci. Rep.">
        <title>Diploid genomic architecture of Nitzschia inconspicua, an elite biomass production diatom.</title>
        <authorList>
            <person name="Oliver A."/>
            <person name="Podell S."/>
            <person name="Pinowska A."/>
            <person name="Traller J.C."/>
            <person name="Smith S.R."/>
            <person name="McClure R."/>
            <person name="Beliaev A."/>
            <person name="Bohutskyi P."/>
            <person name="Hill E.A."/>
            <person name="Rabines A."/>
            <person name="Zheng H."/>
            <person name="Allen L.Z."/>
            <person name="Kuo A."/>
            <person name="Grigoriev I.V."/>
            <person name="Allen A.E."/>
            <person name="Hazlebeck D."/>
            <person name="Allen E.E."/>
        </authorList>
    </citation>
    <scope>NUCLEOTIDE SEQUENCE</scope>
    <source>
        <strain evidence="1">Hildebrandi</strain>
    </source>
</reference>
<sequence length="376" mass="40959">MEKRYIYGSLTRISDLELYPFEVENIDKKLWDTGDYVVGKYLCPKHRHTYSGPVATGDFCELPSGRHRYYMPGDQVIGVLGNRNATQELCGEWQGIQHPDPDGGPTLMDDIDGAGLFGKMTSISPHFSRQGQFEYAGHVIRNGSKVGMKDFAPRDYQPSSNPPKAPTILVVGTSMSCGKSCTARVAIHCLKDMGVPTVLGAKLTGAGYLNDILGFQDAGADVVLDFVDVGLPSTVVPQEEYRTRLHHLFGLMESRHPDVMVVEAGASPCESYNGRLVVEAFSQHPNLIVILCATDAYSVLGAKQYLEAFGIVPDLVSGIVANTSAGRGLVEKMSGFRTSSLNTDESIEDFARLVSKRLGITPQKFHASESREGTFA</sequence>
<accession>A0A9K3Q647</accession>
<proteinExistence type="predicted"/>
<protein>
    <recommendedName>
        <fullName evidence="3">DUF1611 domain-containing protein</fullName>
    </recommendedName>
</protein>
<keyword evidence="2" id="KW-1185">Reference proteome</keyword>
<dbReference type="EMBL" id="JAGRRH010000002">
    <property type="protein sequence ID" value="KAG7372867.1"/>
    <property type="molecule type" value="Genomic_DNA"/>
</dbReference>
<evidence type="ECO:0000313" key="2">
    <source>
        <dbReference type="Proteomes" id="UP000693970"/>
    </source>
</evidence>
<evidence type="ECO:0000313" key="1">
    <source>
        <dbReference type="EMBL" id="KAG7372867.1"/>
    </source>
</evidence>
<organism evidence="1 2">
    <name type="scientific">Nitzschia inconspicua</name>
    <dbReference type="NCBI Taxonomy" id="303405"/>
    <lineage>
        <taxon>Eukaryota</taxon>
        <taxon>Sar</taxon>
        <taxon>Stramenopiles</taxon>
        <taxon>Ochrophyta</taxon>
        <taxon>Bacillariophyta</taxon>
        <taxon>Bacillariophyceae</taxon>
        <taxon>Bacillariophycidae</taxon>
        <taxon>Bacillariales</taxon>
        <taxon>Bacillariaceae</taxon>
        <taxon>Nitzschia</taxon>
    </lineage>
</organism>
<dbReference type="AlphaFoldDB" id="A0A9K3Q647"/>